<evidence type="ECO:0000256" key="2">
    <source>
        <dbReference type="ARBA" id="ARBA00011823"/>
    </source>
</evidence>
<dbReference type="CDD" id="cd00897">
    <property type="entry name" value="UGPase_euk"/>
    <property type="match status" value="1"/>
</dbReference>
<dbReference type="InterPro" id="IPR016267">
    <property type="entry name" value="UDPGP_trans"/>
</dbReference>
<feature type="binding site" evidence="11">
    <location>
        <position position="195"/>
    </location>
    <ligand>
        <name>UTP</name>
        <dbReference type="ChEBI" id="CHEBI:46398"/>
    </ligand>
</feature>
<evidence type="ECO:0000256" key="1">
    <source>
        <dbReference type="ARBA" id="ARBA00010401"/>
    </source>
</evidence>
<feature type="non-terminal residue" evidence="12">
    <location>
        <position position="455"/>
    </location>
</feature>
<dbReference type="FunFam" id="3.90.550.10:FF:000002">
    <property type="entry name" value="UTP--glucose-1-phosphate uridylyltransferase"/>
    <property type="match status" value="1"/>
</dbReference>
<reference evidence="12" key="1">
    <citation type="submission" date="2023-06" db="EMBL/GenBank/DDBJ databases">
        <authorList>
            <person name="Delattre M."/>
        </authorList>
    </citation>
    <scope>NUCLEOTIDE SEQUENCE</scope>
    <source>
        <strain evidence="12">AF72</strain>
    </source>
</reference>
<dbReference type="SUPFAM" id="SSF53448">
    <property type="entry name" value="Nucleotide-diphospho-sugar transferases"/>
    <property type="match status" value="1"/>
</dbReference>
<evidence type="ECO:0000256" key="5">
    <source>
        <dbReference type="ARBA" id="ARBA00022679"/>
    </source>
</evidence>
<dbReference type="GO" id="GO:0003983">
    <property type="term" value="F:UTP:glucose-1-phosphate uridylyltransferase activity"/>
    <property type="evidence" value="ECO:0007669"/>
    <property type="project" value="UniProtKB-EC"/>
</dbReference>
<evidence type="ECO:0000313" key="12">
    <source>
        <dbReference type="EMBL" id="CAJ0585334.1"/>
    </source>
</evidence>
<feature type="binding site" evidence="11">
    <location>
        <position position="71"/>
    </location>
    <ligand>
        <name>UTP</name>
        <dbReference type="ChEBI" id="CHEBI:46398"/>
    </ligand>
</feature>
<dbReference type="InterPro" id="IPR029044">
    <property type="entry name" value="Nucleotide-diphossugar_trans"/>
</dbReference>
<comment type="similarity">
    <text evidence="1">Belongs to the UDPGP type 1 family.</text>
</comment>
<protein>
    <recommendedName>
        <fullName evidence="4">UTP--glucose-1-phosphate uridylyltransferase</fullName>
        <ecNumber evidence="3">2.7.7.9</ecNumber>
    </recommendedName>
    <alternativeName>
        <fullName evidence="8">UDP-glucose pyrophosphorylase</fullName>
    </alternativeName>
</protein>
<dbReference type="EC" id="2.7.7.9" evidence="3"/>
<dbReference type="InterPro" id="IPR035912">
    <property type="entry name" value="EHR_sf"/>
</dbReference>
<dbReference type="PIRSF" id="PIRSF000806">
    <property type="entry name" value="UDPGP"/>
    <property type="match status" value="1"/>
</dbReference>
<comment type="subunit">
    <text evidence="2">Homooctamer.</text>
</comment>
<comment type="function">
    <text evidence="7">UTP--glucose-1-phosphate uridylyltransferase catalyzing the conversion of glucose-1-phosphate into UDP-glucose, a crucial precursor for the production of glycogen.</text>
</comment>
<keyword evidence="6" id="KW-0548">Nucleotidyltransferase</keyword>
<dbReference type="Gene3D" id="3.90.550.10">
    <property type="entry name" value="Spore Coat Polysaccharide Biosynthesis Protein SpsA, Chain A"/>
    <property type="match status" value="1"/>
</dbReference>
<dbReference type="InterPro" id="IPR002618">
    <property type="entry name" value="UDPGP_fam"/>
</dbReference>
<dbReference type="SUPFAM" id="SSF143875">
    <property type="entry name" value="ERH-like"/>
    <property type="match status" value="1"/>
</dbReference>
<evidence type="ECO:0000256" key="9">
    <source>
        <dbReference type="ARBA" id="ARBA00047432"/>
    </source>
</evidence>
<dbReference type="Proteomes" id="UP001177023">
    <property type="component" value="Unassembled WGS sequence"/>
</dbReference>
<proteinExistence type="inferred from homology"/>
<dbReference type="GO" id="GO:0006011">
    <property type="term" value="P:UDP-alpha-D-glucose metabolic process"/>
    <property type="evidence" value="ECO:0007669"/>
    <property type="project" value="InterPro"/>
</dbReference>
<dbReference type="Gene3D" id="3.30.2260.10">
    <property type="entry name" value="Enhancer of rudimentary"/>
    <property type="match status" value="1"/>
</dbReference>
<dbReference type="AlphaFoldDB" id="A0AA36G9P7"/>
<accession>A0AA36G9P7</accession>
<name>A0AA36G9P7_9BILA</name>
<organism evidence="12 13">
    <name type="scientific">Mesorhabditis spiculigera</name>
    <dbReference type="NCBI Taxonomy" id="96644"/>
    <lineage>
        <taxon>Eukaryota</taxon>
        <taxon>Metazoa</taxon>
        <taxon>Ecdysozoa</taxon>
        <taxon>Nematoda</taxon>
        <taxon>Chromadorea</taxon>
        <taxon>Rhabditida</taxon>
        <taxon>Rhabditina</taxon>
        <taxon>Rhabditomorpha</taxon>
        <taxon>Rhabditoidea</taxon>
        <taxon>Rhabditidae</taxon>
        <taxon>Mesorhabditinae</taxon>
        <taxon>Mesorhabditis</taxon>
    </lineage>
</organism>
<evidence type="ECO:0000256" key="6">
    <source>
        <dbReference type="ARBA" id="ARBA00022695"/>
    </source>
</evidence>
<dbReference type="PANTHER" id="PTHR43511">
    <property type="match status" value="1"/>
</dbReference>
<feature type="binding site" evidence="10">
    <location>
        <position position="165"/>
    </location>
    <ligand>
        <name>substrate</name>
    </ligand>
</feature>
<evidence type="ECO:0000256" key="10">
    <source>
        <dbReference type="PIRSR" id="PIRSR000806-1"/>
    </source>
</evidence>
<keyword evidence="13" id="KW-1185">Reference proteome</keyword>
<evidence type="ECO:0000256" key="4">
    <source>
        <dbReference type="ARBA" id="ARBA00019048"/>
    </source>
</evidence>
<evidence type="ECO:0000256" key="8">
    <source>
        <dbReference type="ARBA" id="ARBA00031959"/>
    </source>
</evidence>
<gene>
    <name evidence="12" type="ORF">MSPICULIGERA_LOCUS23361</name>
</gene>
<feature type="binding site" evidence="11">
    <location>
        <position position="339"/>
    </location>
    <ligand>
        <name>UTP</name>
        <dbReference type="ChEBI" id="CHEBI:46398"/>
    </ligand>
</feature>
<keyword evidence="5" id="KW-0808">Transferase</keyword>
<dbReference type="EMBL" id="CATQJA010002703">
    <property type="protein sequence ID" value="CAJ0585334.1"/>
    <property type="molecule type" value="Genomic_DNA"/>
</dbReference>
<evidence type="ECO:0000256" key="11">
    <source>
        <dbReference type="PIRSR" id="PIRSR000806-2"/>
    </source>
</evidence>
<comment type="catalytic activity">
    <reaction evidence="9">
        <text>alpha-D-glucose 1-phosphate + UTP + H(+) = UDP-alpha-D-glucose + diphosphate</text>
        <dbReference type="Rhea" id="RHEA:19889"/>
        <dbReference type="ChEBI" id="CHEBI:15378"/>
        <dbReference type="ChEBI" id="CHEBI:33019"/>
        <dbReference type="ChEBI" id="CHEBI:46398"/>
        <dbReference type="ChEBI" id="CHEBI:58601"/>
        <dbReference type="ChEBI" id="CHEBI:58885"/>
        <dbReference type="EC" id="2.7.7.9"/>
    </reaction>
    <physiologicalReaction direction="left-to-right" evidence="9">
        <dbReference type="Rhea" id="RHEA:19890"/>
    </physiologicalReaction>
</comment>
<sequence>MGGFLNLFSRFLRAKTQIDWKSIQPLPEGAIKPYKQLAPVADDQVASMLSKLVVIKLNGGLGTSMGCKGPKSVIAVRNDLTFLDLTMQQIQQLNRTYNVDVPLVLMNSFNTDDDTQKLLKKYANVKVSVVSFCQSRYPRINKETLMPIGKDMSSNDLEAWYPPGHGNFYEAFANSGLLDKFLEQGKEFCFLSNIDNMGATVDLSILNFVMNPTDQQERPEFVMEVTDKTRADVKGGTLIQYEDKLMLLEIAQVPKDYVDEFKSISKFRIFNTNNLWANLGAIKRVISNNELDMEVIVNPKHLDRGLDVIQLETAAGAAIKNFKYSCGINVPRSRFLPVKKSSDLLLLMSNLHINKMHTILLMQPTGKLESRTWSDYETLRECLEAICKIYEEFLKKHNPGQPSITYDVSNLFDFIDKLTDLSCMVLNKDRTYMPHNKEWIKEKIFAMLKNQASVQ</sequence>
<evidence type="ECO:0000313" key="13">
    <source>
        <dbReference type="Proteomes" id="UP001177023"/>
    </source>
</evidence>
<comment type="caution">
    <text evidence="12">The sequence shown here is derived from an EMBL/GenBank/DDBJ whole genome shotgun (WGS) entry which is preliminary data.</text>
</comment>
<evidence type="ECO:0000256" key="7">
    <source>
        <dbReference type="ARBA" id="ARBA00023579"/>
    </source>
</evidence>
<feature type="binding site" evidence="11">
    <location>
        <position position="134"/>
    </location>
    <ligand>
        <name>UTP</name>
        <dbReference type="ChEBI" id="CHEBI:46398"/>
    </ligand>
</feature>
<dbReference type="Pfam" id="PF01704">
    <property type="entry name" value="UDPGP"/>
    <property type="match status" value="1"/>
</dbReference>
<evidence type="ECO:0000256" key="3">
    <source>
        <dbReference type="ARBA" id="ARBA00012415"/>
    </source>
</evidence>
<feature type="binding site" evidence="11">
    <location>
        <position position="164"/>
    </location>
    <ligand>
        <name>UTP</name>
        <dbReference type="ChEBI" id="CHEBI:46398"/>
    </ligand>
</feature>